<accession>A0A3N0DUA9</accession>
<feature type="region of interest" description="Disordered" evidence="1">
    <location>
        <begin position="79"/>
        <end position="110"/>
    </location>
</feature>
<evidence type="ECO:0000256" key="1">
    <source>
        <dbReference type="SAM" id="MobiDB-lite"/>
    </source>
</evidence>
<dbReference type="OrthoDB" id="4952314at2"/>
<reference evidence="2 3" key="1">
    <citation type="submission" date="2018-11" db="EMBL/GenBank/DDBJ databases">
        <authorList>
            <person name="Li F."/>
        </authorList>
    </citation>
    <scope>NUCLEOTIDE SEQUENCE [LARGE SCALE GENOMIC DNA]</scope>
    <source>
        <strain evidence="2 3">KIS18-7</strain>
    </source>
</reference>
<evidence type="ECO:0000313" key="2">
    <source>
        <dbReference type="EMBL" id="RNL79212.1"/>
    </source>
</evidence>
<evidence type="ECO:0000313" key="3">
    <source>
        <dbReference type="Proteomes" id="UP000277094"/>
    </source>
</evidence>
<organism evidence="2 3">
    <name type="scientific">Nocardioides marmorisolisilvae</name>
    <dbReference type="NCBI Taxonomy" id="1542737"/>
    <lineage>
        <taxon>Bacteria</taxon>
        <taxon>Bacillati</taxon>
        <taxon>Actinomycetota</taxon>
        <taxon>Actinomycetes</taxon>
        <taxon>Propionibacteriales</taxon>
        <taxon>Nocardioidaceae</taxon>
        <taxon>Nocardioides</taxon>
    </lineage>
</organism>
<dbReference type="Proteomes" id="UP000277094">
    <property type="component" value="Unassembled WGS sequence"/>
</dbReference>
<sequence length="110" mass="12139">MRRGFWFVAGAGAGVYVMIRARRAAEAFTPDGVRDRLAGLQVGAHLFLDEVRTGMDERETELRERFALLERHSVLDGPLELTASTTDESPLHPYDLPGTHPGTPALEGKH</sequence>
<proteinExistence type="predicted"/>
<dbReference type="EMBL" id="RJSG01000002">
    <property type="protein sequence ID" value="RNL79212.1"/>
    <property type="molecule type" value="Genomic_DNA"/>
</dbReference>
<dbReference type="AlphaFoldDB" id="A0A3N0DUA9"/>
<keyword evidence="3" id="KW-1185">Reference proteome</keyword>
<dbReference type="InterPro" id="IPR046165">
    <property type="entry name" value="DUF6167"/>
</dbReference>
<gene>
    <name evidence="2" type="ORF">EFL95_09315</name>
</gene>
<comment type="caution">
    <text evidence="2">The sequence shown here is derived from an EMBL/GenBank/DDBJ whole genome shotgun (WGS) entry which is preliminary data.</text>
</comment>
<dbReference type="Pfam" id="PF19664">
    <property type="entry name" value="DUF6167"/>
    <property type="match status" value="1"/>
</dbReference>
<dbReference type="RefSeq" id="WP_123233714.1">
    <property type="nucleotide sequence ID" value="NZ_RJSG01000002.1"/>
</dbReference>
<name>A0A3N0DUA9_9ACTN</name>
<protein>
    <submittedName>
        <fullName evidence="2">Uncharacterized protein</fullName>
    </submittedName>
</protein>